<dbReference type="Pfam" id="PF01882">
    <property type="entry name" value="DUF58"/>
    <property type="match status" value="1"/>
</dbReference>
<proteinExistence type="predicted"/>
<dbReference type="PANTHER" id="PTHR33608:SF7">
    <property type="entry name" value="DUF58 DOMAIN-CONTAINING PROTEIN"/>
    <property type="match status" value="1"/>
</dbReference>
<evidence type="ECO:0000313" key="3">
    <source>
        <dbReference type="Proteomes" id="UP001431131"/>
    </source>
</evidence>
<evidence type="ECO:0000259" key="1">
    <source>
        <dbReference type="Pfam" id="PF01882"/>
    </source>
</evidence>
<dbReference type="AlphaFoldDB" id="A0AAW5E7F3"/>
<dbReference type="EMBL" id="JAKTTI010000012">
    <property type="protein sequence ID" value="MCH1625555.1"/>
    <property type="molecule type" value="Genomic_DNA"/>
</dbReference>
<accession>A0AAW5E7F3</accession>
<keyword evidence="3" id="KW-1185">Reference proteome</keyword>
<dbReference type="InterPro" id="IPR002881">
    <property type="entry name" value="DUF58"/>
</dbReference>
<name>A0AAW5E7F3_9BACI</name>
<dbReference type="PANTHER" id="PTHR33608">
    <property type="entry name" value="BLL2464 PROTEIN"/>
    <property type="match status" value="1"/>
</dbReference>
<evidence type="ECO:0000313" key="2">
    <source>
        <dbReference type="EMBL" id="MCH1625555.1"/>
    </source>
</evidence>
<feature type="domain" description="DUF58" evidence="1">
    <location>
        <begin position="43"/>
        <end position="250"/>
    </location>
</feature>
<dbReference type="Proteomes" id="UP001431131">
    <property type="component" value="Unassembled WGS sequence"/>
</dbReference>
<organism evidence="2 3">
    <name type="scientific">Fredinandcohnia quinoae</name>
    <dbReference type="NCBI Taxonomy" id="2918902"/>
    <lineage>
        <taxon>Bacteria</taxon>
        <taxon>Bacillati</taxon>
        <taxon>Bacillota</taxon>
        <taxon>Bacilli</taxon>
        <taxon>Bacillales</taxon>
        <taxon>Bacillaceae</taxon>
        <taxon>Fredinandcohnia</taxon>
    </lineage>
</organism>
<gene>
    <name evidence="2" type="ORF">MJG50_09460</name>
</gene>
<sequence length="288" mass="33144">MNNQQAILGRLQKMQLVVKTRKRGLHKGSRQSSHFGSSLEFSDFRAYQPGDDIRQIDWNVYGRTQKHYIKRYLDEQELAIAIYLDATSSMRAITSKWEFSKQLAAFLSYIVLASEDRLFFSPVASKNLQAVRRKGAVSSRRTYLEILSLTENEQTGEFITSLQNTVTKNQQLTILITDGLEELDKVEALLKKLSSLKQEIWLFQVLSSEEILPTYMGDLKLIDSESNIAVNVSINPIIISDYEKRLKEHNRGLERLCRRYGGHYIPVVDDSNLQSILFHELPSRGLIR</sequence>
<dbReference type="RefSeq" id="WP_240255143.1">
    <property type="nucleotide sequence ID" value="NZ_JAKTTI010000012.1"/>
</dbReference>
<reference evidence="2" key="1">
    <citation type="submission" date="2022-02" db="EMBL/GenBank/DDBJ databases">
        <title>Fredinandcohnia quinoae sp. nov. isolated from Chenopodium quinoa seeds.</title>
        <authorList>
            <person name="Saati-Santamaria Z."/>
            <person name="Flores-Felix J.D."/>
            <person name="Igual J.M."/>
            <person name="Velazquez E."/>
            <person name="Garcia-Fraile P."/>
            <person name="Martinez-Molina E."/>
        </authorList>
    </citation>
    <scope>NUCLEOTIDE SEQUENCE</scope>
    <source>
        <strain evidence="2">SECRCQ15</strain>
    </source>
</reference>
<comment type="caution">
    <text evidence="2">The sequence shown here is derived from an EMBL/GenBank/DDBJ whole genome shotgun (WGS) entry which is preliminary data.</text>
</comment>
<protein>
    <submittedName>
        <fullName evidence="2">DUF58 domain-containing protein</fullName>
    </submittedName>
</protein>